<evidence type="ECO:0000256" key="4">
    <source>
        <dbReference type="ARBA" id="ARBA00022989"/>
    </source>
</evidence>
<feature type="signal peptide" evidence="7">
    <location>
        <begin position="1"/>
        <end position="22"/>
    </location>
</feature>
<evidence type="ECO:0000256" key="7">
    <source>
        <dbReference type="SAM" id="SignalP"/>
    </source>
</evidence>
<dbReference type="EMBL" id="OMOR01000001">
    <property type="protein sequence ID" value="SPH21319.1"/>
    <property type="molecule type" value="Genomic_DNA"/>
</dbReference>
<evidence type="ECO:0000256" key="2">
    <source>
        <dbReference type="ARBA" id="ARBA00009853"/>
    </source>
</evidence>
<dbReference type="PANTHER" id="PTHR22911">
    <property type="entry name" value="ACYL-MALONYL CONDENSING ENZYME-RELATED"/>
    <property type="match status" value="1"/>
</dbReference>
<feature type="transmembrane region" description="Helical" evidence="6">
    <location>
        <begin position="262"/>
        <end position="280"/>
    </location>
</feature>
<name>A0A2R8BE22_9RHOB</name>
<dbReference type="Proteomes" id="UP000244880">
    <property type="component" value="Unassembled WGS sequence"/>
</dbReference>
<feature type="chain" id="PRO_5015311229" evidence="7">
    <location>
        <begin position="23"/>
        <end position="288"/>
    </location>
</feature>
<keyword evidence="3 6" id="KW-0812">Transmembrane</keyword>
<comment type="similarity">
    <text evidence="2">Belongs to the drug/metabolite transporter (DMT) superfamily. 10 TMS drug/metabolite exporter (DME) (TC 2.A.7.3) family.</text>
</comment>
<dbReference type="GO" id="GO:0016020">
    <property type="term" value="C:membrane"/>
    <property type="evidence" value="ECO:0007669"/>
    <property type="project" value="UniProtKB-SubCell"/>
</dbReference>
<dbReference type="RefSeq" id="WP_108828410.1">
    <property type="nucleotide sequence ID" value="NZ_OMOR01000001.1"/>
</dbReference>
<reference evidence="9 10" key="1">
    <citation type="submission" date="2018-03" db="EMBL/GenBank/DDBJ databases">
        <authorList>
            <person name="Keele B.F."/>
        </authorList>
    </citation>
    <scope>NUCLEOTIDE SEQUENCE [LARGE SCALE GENOMIC DNA]</scope>
    <source>
        <strain evidence="9 10">CECT 8599</strain>
    </source>
</reference>
<organism evidence="9 10">
    <name type="scientific">Ascidiaceihabitans donghaensis</name>
    <dbReference type="NCBI Taxonomy" id="1510460"/>
    <lineage>
        <taxon>Bacteria</taxon>
        <taxon>Pseudomonadati</taxon>
        <taxon>Pseudomonadota</taxon>
        <taxon>Alphaproteobacteria</taxon>
        <taxon>Rhodobacterales</taxon>
        <taxon>Paracoccaceae</taxon>
        <taxon>Ascidiaceihabitans</taxon>
    </lineage>
</organism>
<accession>A0A2R8BE22</accession>
<feature type="domain" description="EamA" evidence="8">
    <location>
        <begin position="7"/>
        <end position="138"/>
    </location>
</feature>
<evidence type="ECO:0000256" key="6">
    <source>
        <dbReference type="SAM" id="Phobius"/>
    </source>
</evidence>
<dbReference type="OrthoDB" id="9810329at2"/>
<protein>
    <submittedName>
        <fullName evidence="9">Riboflavin transporter</fullName>
    </submittedName>
</protein>
<feature type="transmembrane region" description="Helical" evidence="6">
    <location>
        <begin position="178"/>
        <end position="196"/>
    </location>
</feature>
<dbReference type="Pfam" id="PF00892">
    <property type="entry name" value="EamA"/>
    <property type="match status" value="2"/>
</dbReference>
<evidence type="ECO:0000256" key="5">
    <source>
        <dbReference type="ARBA" id="ARBA00023136"/>
    </source>
</evidence>
<dbReference type="PANTHER" id="PTHR22911:SF6">
    <property type="entry name" value="SOLUTE CARRIER FAMILY 35 MEMBER G1"/>
    <property type="match status" value="1"/>
</dbReference>
<proteinExistence type="inferred from homology"/>
<comment type="subcellular location">
    <subcellularLocation>
        <location evidence="1">Membrane</location>
        <topology evidence="1">Multi-pass membrane protein</topology>
    </subcellularLocation>
</comment>
<feature type="transmembrane region" description="Helical" evidence="6">
    <location>
        <begin position="38"/>
        <end position="59"/>
    </location>
</feature>
<feature type="transmembrane region" description="Helical" evidence="6">
    <location>
        <begin position="71"/>
        <end position="91"/>
    </location>
</feature>
<dbReference type="AlphaFoldDB" id="A0A2R8BE22"/>
<keyword evidence="4 6" id="KW-1133">Transmembrane helix</keyword>
<feature type="transmembrane region" description="Helical" evidence="6">
    <location>
        <begin position="148"/>
        <end position="166"/>
    </location>
</feature>
<keyword evidence="10" id="KW-1185">Reference proteome</keyword>
<evidence type="ECO:0000256" key="3">
    <source>
        <dbReference type="ARBA" id="ARBA00022692"/>
    </source>
</evidence>
<gene>
    <name evidence="9" type="primary">ribN_6</name>
    <name evidence="9" type="ORF">ASD8599_02071</name>
</gene>
<evidence type="ECO:0000313" key="10">
    <source>
        <dbReference type="Proteomes" id="UP000244880"/>
    </source>
</evidence>
<sequence>MNPIFKAALFMTGAIASFSAMAVAGREVSFALDTFEIMLFRSVVGVVIVCSVAAFTGTWRQIRTDALHIHGIRNLAHFTGQNLWFYAVTVIPLAQVFALEFTSPIWVILLSPLLLGEKITAARAVAAILGFIGILIVARPGMAGLNPGIVMAGVSAIFFALTNIFTKRLTRTQSITCILFYLTVMQLVFGVAMAGYDGDIAMPDSQTLPWLVLIGCAGLLAHFCITTALSIAPATVVVPIDFIRLPVIAVIGMLAYNEAVDIWVFVGAAIIFAGNYFNIYTETRKNVS</sequence>
<evidence type="ECO:0000313" key="9">
    <source>
        <dbReference type="EMBL" id="SPH21319.1"/>
    </source>
</evidence>
<dbReference type="SUPFAM" id="SSF103481">
    <property type="entry name" value="Multidrug resistance efflux transporter EmrE"/>
    <property type="match status" value="2"/>
</dbReference>
<dbReference type="InterPro" id="IPR037185">
    <property type="entry name" value="EmrE-like"/>
</dbReference>
<feature type="domain" description="EamA" evidence="8">
    <location>
        <begin position="147"/>
        <end position="278"/>
    </location>
</feature>
<dbReference type="InterPro" id="IPR000620">
    <property type="entry name" value="EamA_dom"/>
</dbReference>
<evidence type="ECO:0000256" key="1">
    <source>
        <dbReference type="ARBA" id="ARBA00004141"/>
    </source>
</evidence>
<keyword evidence="5 6" id="KW-0472">Membrane</keyword>
<feature type="transmembrane region" description="Helical" evidence="6">
    <location>
        <begin position="122"/>
        <end position="142"/>
    </location>
</feature>
<evidence type="ECO:0000259" key="8">
    <source>
        <dbReference type="Pfam" id="PF00892"/>
    </source>
</evidence>
<keyword evidence="7" id="KW-0732">Signal</keyword>
<feature type="transmembrane region" description="Helical" evidence="6">
    <location>
        <begin position="208"/>
        <end position="229"/>
    </location>
</feature>